<evidence type="ECO:0000313" key="3">
    <source>
        <dbReference type="EMBL" id="KNB72676.1"/>
    </source>
</evidence>
<dbReference type="EMBL" id="LGIQ01000007">
    <property type="protein sequence ID" value="KNB72676.1"/>
    <property type="molecule type" value="Genomic_DNA"/>
</dbReference>
<protein>
    <submittedName>
        <fullName evidence="3">ABC transporter permease</fullName>
    </submittedName>
</protein>
<accession>A0A0K9YVH0</accession>
<name>A0A0K9YVH0_9BACL</name>
<feature type="transmembrane region" description="Helical" evidence="1">
    <location>
        <begin position="115"/>
        <end position="134"/>
    </location>
</feature>
<reference evidence="2 5" key="3">
    <citation type="submission" date="2019-06" db="EMBL/GenBank/DDBJ databases">
        <title>Whole genome shotgun sequence of Brevibacillus reuszeri NBRC 15719.</title>
        <authorList>
            <person name="Hosoyama A."/>
            <person name="Uohara A."/>
            <person name="Ohji S."/>
            <person name="Ichikawa N."/>
        </authorList>
    </citation>
    <scope>NUCLEOTIDE SEQUENCE [LARGE SCALE GENOMIC DNA]</scope>
    <source>
        <strain evidence="2 5">NBRC 15719</strain>
    </source>
</reference>
<feature type="transmembrane region" description="Helical" evidence="1">
    <location>
        <begin position="140"/>
        <end position="162"/>
    </location>
</feature>
<feature type="transmembrane region" description="Helical" evidence="1">
    <location>
        <begin position="174"/>
        <end position="191"/>
    </location>
</feature>
<reference evidence="3" key="2">
    <citation type="submission" date="2015-07" db="EMBL/GenBank/DDBJ databases">
        <title>MeaNS - Measles Nucleotide Surveillance Program.</title>
        <authorList>
            <person name="Tran T."/>
            <person name="Druce J."/>
        </authorList>
    </citation>
    <scope>NUCLEOTIDE SEQUENCE</scope>
    <source>
        <strain evidence="3">DSM 9887</strain>
    </source>
</reference>
<keyword evidence="1" id="KW-1133">Transmembrane helix</keyword>
<proteinExistence type="predicted"/>
<organism evidence="3 4">
    <name type="scientific">Brevibacillus reuszeri</name>
    <dbReference type="NCBI Taxonomy" id="54915"/>
    <lineage>
        <taxon>Bacteria</taxon>
        <taxon>Bacillati</taxon>
        <taxon>Bacillota</taxon>
        <taxon>Bacilli</taxon>
        <taxon>Bacillales</taxon>
        <taxon>Paenibacillaceae</taxon>
        <taxon>Brevibacillus</taxon>
    </lineage>
</organism>
<dbReference type="Proteomes" id="UP000036834">
    <property type="component" value="Unassembled WGS sequence"/>
</dbReference>
<dbReference type="PANTHER" id="PTHR36832">
    <property type="entry name" value="SLR1174 PROTEIN-RELATED"/>
    <property type="match status" value="1"/>
</dbReference>
<comment type="caution">
    <text evidence="3">The sequence shown here is derived from an EMBL/GenBank/DDBJ whole genome shotgun (WGS) entry which is preliminary data.</text>
</comment>
<dbReference type="PANTHER" id="PTHR36832:SF2">
    <property type="entry name" value="INTEGRAL MEMBRANE PROTEIN"/>
    <property type="match status" value="1"/>
</dbReference>
<keyword evidence="1" id="KW-0812">Transmembrane</keyword>
<dbReference type="Pfam" id="PF06182">
    <property type="entry name" value="ABC2_membrane_6"/>
    <property type="match status" value="1"/>
</dbReference>
<evidence type="ECO:0000313" key="4">
    <source>
        <dbReference type="Proteomes" id="UP000036834"/>
    </source>
</evidence>
<evidence type="ECO:0000256" key="1">
    <source>
        <dbReference type="SAM" id="Phobius"/>
    </source>
</evidence>
<dbReference type="OrthoDB" id="2959485at2"/>
<dbReference type="STRING" id="54915.ADS79_12565"/>
<feature type="transmembrane region" description="Helical" evidence="1">
    <location>
        <begin position="227"/>
        <end position="250"/>
    </location>
</feature>
<dbReference type="InterPro" id="IPR010390">
    <property type="entry name" value="ABC-2_transporter-like"/>
</dbReference>
<dbReference type="PATRIC" id="fig|54915.3.peg.1497"/>
<dbReference type="Proteomes" id="UP000319578">
    <property type="component" value="Unassembled WGS sequence"/>
</dbReference>
<dbReference type="AlphaFoldDB" id="A0A0K9YVH0"/>
<gene>
    <name evidence="3" type="ORF">ADS79_12565</name>
    <name evidence="2" type="ORF">BRE01_39970</name>
</gene>
<evidence type="ECO:0000313" key="2">
    <source>
        <dbReference type="EMBL" id="GED70295.1"/>
    </source>
</evidence>
<sequence length="259" mass="29098">MVYWRIIRKSYRRNLRYRLSHLINNLASSIFGLVFIAIWAGVLHGKQVYGPYDIKTMGQYIAVCQCVLWMTTFLTPGLAIPVGVRSGAVSLDFIKPVHFLWYVLSQEFGRIAYNACYRSLPIGLLLGFAVGFYFPTHSFGYLWFALSLLLGTYIGLLLFYLVGLTSFWTTEIRWAHYILLSLVFGLGGQMIPLDLLPGVMGEIAPYLPFSCMIYYPVMTYLELAGPFALVVQGSWAFVLTGIALAGTAIARRKLEIQGG</sequence>
<feature type="transmembrane region" description="Helical" evidence="1">
    <location>
        <begin position="21"/>
        <end position="40"/>
    </location>
</feature>
<keyword evidence="1" id="KW-0472">Membrane</keyword>
<feature type="transmembrane region" description="Helical" evidence="1">
    <location>
        <begin position="60"/>
        <end position="84"/>
    </location>
</feature>
<keyword evidence="5" id="KW-1185">Reference proteome</keyword>
<reference evidence="4" key="1">
    <citation type="submission" date="2015-07" db="EMBL/GenBank/DDBJ databases">
        <title>Genome sequencing project for genomic taxonomy and phylogenomics of Bacillus-like bacteria.</title>
        <authorList>
            <person name="Liu B."/>
            <person name="Wang J."/>
            <person name="Zhu Y."/>
            <person name="Liu G."/>
            <person name="Chen Q."/>
            <person name="Chen Z."/>
            <person name="Lan J."/>
            <person name="Che J."/>
            <person name="Ge C."/>
            <person name="Shi H."/>
            <person name="Pan Z."/>
            <person name="Liu X."/>
        </authorList>
    </citation>
    <scope>NUCLEOTIDE SEQUENCE [LARGE SCALE GENOMIC DNA]</scope>
    <source>
        <strain evidence="4">DSM 9887</strain>
    </source>
</reference>
<dbReference type="EMBL" id="BJON01000015">
    <property type="protein sequence ID" value="GED70295.1"/>
    <property type="molecule type" value="Genomic_DNA"/>
</dbReference>
<dbReference type="RefSeq" id="WP_049738724.1">
    <property type="nucleotide sequence ID" value="NZ_BJON01000015.1"/>
</dbReference>
<evidence type="ECO:0000313" key="5">
    <source>
        <dbReference type="Proteomes" id="UP000319578"/>
    </source>
</evidence>